<keyword evidence="6" id="KW-1185">Reference proteome</keyword>
<dbReference type="Pfam" id="PF00440">
    <property type="entry name" value="TetR_N"/>
    <property type="match status" value="1"/>
</dbReference>
<keyword evidence="1 2" id="KW-0238">DNA-binding</keyword>
<keyword evidence="3" id="KW-0472">Membrane</keyword>
<evidence type="ECO:0000256" key="2">
    <source>
        <dbReference type="PROSITE-ProRule" id="PRU00335"/>
    </source>
</evidence>
<dbReference type="PRINTS" id="PR00455">
    <property type="entry name" value="HTHTETR"/>
</dbReference>
<dbReference type="SUPFAM" id="SSF48498">
    <property type="entry name" value="Tetracyclin repressor-like, C-terminal domain"/>
    <property type="match status" value="1"/>
</dbReference>
<evidence type="ECO:0000256" key="3">
    <source>
        <dbReference type="SAM" id="Phobius"/>
    </source>
</evidence>
<dbReference type="InterPro" id="IPR036271">
    <property type="entry name" value="Tet_transcr_reg_TetR-rel_C_sf"/>
</dbReference>
<dbReference type="GO" id="GO:0003677">
    <property type="term" value="F:DNA binding"/>
    <property type="evidence" value="ECO:0007669"/>
    <property type="project" value="UniProtKB-UniRule"/>
</dbReference>
<comment type="caution">
    <text evidence="5">The sequence shown here is derived from an EMBL/GenBank/DDBJ whole genome shotgun (WGS) entry which is preliminary data.</text>
</comment>
<evidence type="ECO:0000313" key="6">
    <source>
        <dbReference type="Proteomes" id="UP000256305"/>
    </source>
</evidence>
<dbReference type="PROSITE" id="PS50977">
    <property type="entry name" value="HTH_TETR_2"/>
    <property type="match status" value="1"/>
</dbReference>
<dbReference type="PANTHER" id="PTHR30055:SF222">
    <property type="entry name" value="REGULATORY PROTEIN"/>
    <property type="match status" value="1"/>
</dbReference>
<proteinExistence type="predicted"/>
<dbReference type="Gene3D" id="1.10.357.10">
    <property type="entry name" value="Tetracycline Repressor, domain 2"/>
    <property type="match status" value="1"/>
</dbReference>
<dbReference type="PANTHER" id="PTHR30055">
    <property type="entry name" value="HTH-TYPE TRANSCRIPTIONAL REGULATOR RUTR"/>
    <property type="match status" value="1"/>
</dbReference>
<dbReference type="InterPro" id="IPR009057">
    <property type="entry name" value="Homeodomain-like_sf"/>
</dbReference>
<accession>A0A3E0JDC7</accession>
<sequence>MTDFNKMVETLEQTTEKDRKLTPKQEQILKAAVEIFAEKGYASSSTSEIAAKANVAEGTIFRHYKTKKELLISIVTPFMTKFTLPFFASHFANEVFEEPPEGLESLLRTLLKNRFEFAKENAPLLRIVIQEMAFHPELQGKFQEVFLEEIFPKFEEALNQLKEKGKLVKMPNASIIRMIISSVVGFLVTRFIIAPDLNWEDEKEIDYTIDFIMHGLAQK</sequence>
<protein>
    <submittedName>
        <fullName evidence="5">TetR/AcrR family transcriptional regulator</fullName>
    </submittedName>
</protein>
<reference evidence="5 6" key="1">
    <citation type="submission" date="2018-08" db="EMBL/GenBank/DDBJ databases">
        <title>Genome sequence of Halobacillus trueperi KCTC 3686.</title>
        <authorList>
            <person name="Cho K.H."/>
            <person name="Kwak M.-J."/>
            <person name="Kim B.-Y."/>
            <person name="Chun J."/>
        </authorList>
    </citation>
    <scope>NUCLEOTIDE SEQUENCE [LARGE SCALE GENOMIC DNA]</scope>
    <source>
        <strain evidence="5 6">KCTC 3686</strain>
    </source>
</reference>
<name>A0A3E0JDC7_9BACI</name>
<keyword evidence="3" id="KW-1133">Transmembrane helix</keyword>
<organism evidence="5 6">
    <name type="scientific">Halobacillus trueperi</name>
    <dbReference type="NCBI Taxonomy" id="156205"/>
    <lineage>
        <taxon>Bacteria</taxon>
        <taxon>Bacillati</taxon>
        <taxon>Bacillota</taxon>
        <taxon>Bacilli</taxon>
        <taxon>Bacillales</taxon>
        <taxon>Bacillaceae</taxon>
        <taxon>Halobacillus</taxon>
    </lineage>
</organism>
<keyword evidence="3" id="KW-0812">Transmembrane</keyword>
<evidence type="ECO:0000256" key="1">
    <source>
        <dbReference type="ARBA" id="ARBA00023125"/>
    </source>
</evidence>
<dbReference type="AlphaFoldDB" id="A0A3E0JDC7"/>
<dbReference type="EMBL" id="QUAE01000001">
    <property type="protein sequence ID" value="REJ10860.1"/>
    <property type="molecule type" value="Genomic_DNA"/>
</dbReference>
<feature type="domain" description="HTH tetR-type" evidence="4">
    <location>
        <begin position="22"/>
        <end position="82"/>
    </location>
</feature>
<dbReference type="SUPFAM" id="SSF46689">
    <property type="entry name" value="Homeodomain-like"/>
    <property type="match status" value="1"/>
</dbReference>
<dbReference type="InterPro" id="IPR001647">
    <property type="entry name" value="HTH_TetR"/>
</dbReference>
<dbReference type="InterPro" id="IPR050109">
    <property type="entry name" value="HTH-type_TetR-like_transc_reg"/>
</dbReference>
<feature type="DNA-binding region" description="H-T-H motif" evidence="2">
    <location>
        <begin position="45"/>
        <end position="64"/>
    </location>
</feature>
<gene>
    <name evidence="5" type="ORF">DYE48_00185</name>
</gene>
<evidence type="ECO:0000313" key="5">
    <source>
        <dbReference type="EMBL" id="REJ10860.1"/>
    </source>
</evidence>
<dbReference type="Proteomes" id="UP000256305">
    <property type="component" value="Unassembled WGS sequence"/>
</dbReference>
<evidence type="ECO:0000259" key="4">
    <source>
        <dbReference type="PROSITE" id="PS50977"/>
    </source>
</evidence>
<dbReference type="RefSeq" id="WP_115821864.1">
    <property type="nucleotide sequence ID" value="NZ_QUAE01000001.1"/>
</dbReference>
<feature type="transmembrane region" description="Helical" evidence="3">
    <location>
        <begin position="174"/>
        <end position="193"/>
    </location>
</feature>
<dbReference type="GO" id="GO:0006355">
    <property type="term" value="P:regulation of DNA-templated transcription"/>
    <property type="evidence" value="ECO:0007669"/>
    <property type="project" value="UniProtKB-ARBA"/>
</dbReference>